<evidence type="ECO:0000256" key="10">
    <source>
        <dbReference type="ARBA" id="ARBA00023136"/>
    </source>
</evidence>
<protein>
    <recommendedName>
        <fullName evidence="4">Cytochrome c oxidase assembly protein COX16, mitochondrial</fullName>
    </recommendedName>
    <alternativeName>
        <fullName evidence="5">Cytochrome c oxidase assembly protein cox16, mitochondrial</fullName>
    </alternativeName>
</protein>
<name>A0ABQ8F2C1_9FUNG</name>
<comment type="function">
    <text evidence="1">Required for the assembly of the mitochondrial respiratory chain complex IV (CIV), also known as cytochrome c oxidase. May participate in merging the COX1 and COX2 assembly lines.</text>
</comment>
<evidence type="ECO:0000256" key="5">
    <source>
        <dbReference type="ARBA" id="ARBA00019222"/>
    </source>
</evidence>
<dbReference type="Pfam" id="PF14138">
    <property type="entry name" value="COX16"/>
    <property type="match status" value="1"/>
</dbReference>
<dbReference type="EMBL" id="JAFCIX010000470">
    <property type="protein sequence ID" value="KAH6589224.1"/>
    <property type="molecule type" value="Genomic_DNA"/>
</dbReference>
<dbReference type="PANTHER" id="PTHR17130">
    <property type="entry name" value="MITOCHONDRIAL OUTER MEMBRANE PROTEIN 25"/>
    <property type="match status" value="1"/>
</dbReference>
<evidence type="ECO:0000256" key="2">
    <source>
        <dbReference type="ARBA" id="ARBA00004434"/>
    </source>
</evidence>
<evidence type="ECO:0000256" key="7">
    <source>
        <dbReference type="ARBA" id="ARBA00022792"/>
    </source>
</evidence>
<reference evidence="12 13" key="1">
    <citation type="submission" date="2021-02" db="EMBL/GenBank/DDBJ databases">
        <title>Variation within the Batrachochytrium salamandrivorans European outbreak.</title>
        <authorList>
            <person name="Kelly M."/>
            <person name="Pasmans F."/>
            <person name="Shea T.P."/>
            <person name="Munoz J.F."/>
            <person name="Carranza S."/>
            <person name="Cuomo C.A."/>
            <person name="Martel A."/>
        </authorList>
    </citation>
    <scope>NUCLEOTIDE SEQUENCE [LARGE SCALE GENOMIC DNA]</scope>
    <source>
        <strain evidence="12 13">AMFP18/2</strain>
    </source>
</reference>
<comment type="caution">
    <text evidence="12">The sequence shown here is derived from an EMBL/GenBank/DDBJ whole genome shotgun (WGS) entry which is preliminary data.</text>
</comment>
<dbReference type="InterPro" id="IPR020164">
    <property type="entry name" value="Cyt_c_Oxase_assmbl_COX16"/>
</dbReference>
<evidence type="ECO:0000256" key="3">
    <source>
        <dbReference type="ARBA" id="ARBA00008370"/>
    </source>
</evidence>
<evidence type="ECO:0000256" key="8">
    <source>
        <dbReference type="ARBA" id="ARBA00022989"/>
    </source>
</evidence>
<evidence type="ECO:0000256" key="6">
    <source>
        <dbReference type="ARBA" id="ARBA00022692"/>
    </source>
</evidence>
<keyword evidence="6 11" id="KW-0812">Transmembrane</keyword>
<gene>
    <name evidence="12" type="ORF">BASA50_010202</name>
</gene>
<sequence>MLRFIKNGLRVARKSPIAMGAPFMGMIVAASYGFSYLTQVKYDYIDAKYRALDEREALGLERTSEPVDIRKVYFDLANDDNDWDFVRVPRGPDESADPLFLFFSQDTGINSQVNVDDR</sequence>
<dbReference type="Proteomes" id="UP001648503">
    <property type="component" value="Unassembled WGS sequence"/>
</dbReference>
<comment type="similarity">
    <text evidence="3">Belongs to the COX16 family.</text>
</comment>
<keyword evidence="8 11" id="KW-1133">Transmembrane helix</keyword>
<organism evidence="12 13">
    <name type="scientific">Batrachochytrium salamandrivorans</name>
    <dbReference type="NCBI Taxonomy" id="1357716"/>
    <lineage>
        <taxon>Eukaryota</taxon>
        <taxon>Fungi</taxon>
        <taxon>Fungi incertae sedis</taxon>
        <taxon>Chytridiomycota</taxon>
        <taxon>Chytridiomycota incertae sedis</taxon>
        <taxon>Chytridiomycetes</taxon>
        <taxon>Rhizophydiales</taxon>
        <taxon>Rhizophydiales incertae sedis</taxon>
        <taxon>Batrachochytrium</taxon>
    </lineage>
</organism>
<evidence type="ECO:0000256" key="1">
    <source>
        <dbReference type="ARBA" id="ARBA00002490"/>
    </source>
</evidence>
<keyword evidence="7" id="KW-0999">Mitochondrion inner membrane</keyword>
<evidence type="ECO:0000256" key="4">
    <source>
        <dbReference type="ARBA" id="ARBA00015368"/>
    </source>
</evidence>
<evidence type="ECO:0000313" key="13">
    <source>
        <dbReference type="Proteomes" id="UP001648503"/>
    </source>
</evidence>
<proteinExistence type="inferred from homology"/>
<feature type="transmembrane region" description="Helical" evidence="11">
    <location>
        <begin position="21"/>
        <end position="38"/>
    </location>
</feature>
<evidence type="ECO:0000256" key="11">
    <source>
        <dbReference type="SAM" id="Phobius"/>
    </source>
</evidence>
<evidence type="ECO:0000256" key="9">
    <source>
        <dbReference type="ARBA" id="ARBA00023128"/>
    </source>
</evidence>
<keyword evidence="9" id="KW-0496">Mitochondrion</keyword>
<comment type="subcellular location">
    <subcellularLocation>
        <location evidence="2">Mitochondrion inner membrane</location>
        <topology evidence="2">Single-pass membrane protein</topology>
    </subcellularLocation>
</comment>
<dbReference type="PANTHER" id="PTHR17130:SF14">
    <property type="entry name" value="CYTOCHROME C OXIDASE ASSEMBLY PROTEIN COX16 HOMOLOG, MITOCHONDRIAL"/>
    <property type="match status" value="1"/>
</dbReference>
<keyword evidence="10 11" id="KW-0472">Membrane</keyword>
<evidence type="ECO:0000313" key="12">
    <source>
        <dbReference type="EMBL" id="KAH6589224.1"/>
    </source>
</evidence>
<keyword evidence="13" id="KW-1185">Reference proteome</keyword>
<accession>A0ABQ8F2C1</accession>